<dbReference type="AlphaFoldDB" id="A0A183ER61"/>
<evidence type="ECO:0000313" key="2">
    <source>
        <dbReference type="Proteomes" id="UP000271098"/>
    </source>
</evidence>
<dbReference type="EMBL" id="UYRT01097897">
    <property type="protein sequence ID" value="VDN41499.1"/>
    <property type="molecule type" value="Genomic_DNA"/>
</dbReference>
<accession>A0A183ER61</accession>
<reference evidence="1 2" key="2">
    <citation type="submission" date="2018-11" db="EMBL/GenBank/DDBJ databases">
        <authorList>
            <consortium name="Pathogen Informatics"/>
        </authorList>
    </citation>
    <scope>NUCLEOTIDE SEQUENCE [LARGE SCALE GENOMIC DNA]</scope>
</reference>
<name>A0A183ER61_9BILA</name>
<dbReference type="Proteomes" id="UP000271098">
    <property type="component" value="Unassembled WGS sequence"/>
</dbReference>
<protein>
    <submittedName>
        <fullName evidence="3">Enkurin domain-containing protein</fullName>
    </submittedName>
</protein>
<evidence type="ECO:0000313" key="3">
    <source>
        <dbReference type="WBParaSite" id="GPUH_0002348201-mRNA-1"/>
    </source>
</evidence>
<keyword evidence="2" id="KW-1185">Reference proteome</keyword>
<gene>
    <name evidence="1" type="ORF">GPUH_LOCUS23453</name>
</gene>
<sequence>MNPVTLPADICGVRTLESAQGAEKEELDRLLKRAERILPEARLYQIPYIADTSKPKRKQILEKKRHQENVDSINQQIDDVILYLFQNNRCEVYKMGG</sequence>
<reference evidence="3" key="1">
    <citation type="submission" date="2016-06" db="UniProtKB">
        <authorList>
            <consortium name="WormBaseParasite"/>
        </authorList>
    </citation>
    <scope>IDENTIFICATION</scope>
</reference>
<evidence type="ECO:0000313" key="1">
    <source>
        <dbReference type="EMBL" id="VDN41499.1"/>
    </source>
</evidence>
<organism evidence="3">
    <name type="scientific">Gongylonema pulchrum</name>
    <dbReference type="NCBI Taxonomy" id="637853"/>
    <lineage>
        <taxon>Eukaryota</taxon>
        <taxon>Metazoa</taxon>
        <taxon>Ecdysozoa</taxon>
        <taxon>Nematoda</taxon>
        <taxon>Chromadorea</taxon>
        <taxon>Rhabditida</taxon>
        <taxon>Spirurina</taxon>
        <taxon>Spiruromorpha</taxon>
        <taxon>Spiruroidea</taxon>
        <taxon>Gongylonematidae</taxon>
        <taxon>Gongylonema</taxon>
    </lineage>
</organism>
<proteinExistence type="predicted"/>
<dbReference type="WBParaSite" id="GPUH_0002348201-mRNA-1">
    <property type="protein sequence ID" value="GPUH_0002348201-mRNA-1"/>
    <property type="gene ID" value="GPUH_0002348201"/>
</dbReference>